<feature type="domain" description="Adaptor protein ClpS core" evidence="1">
    <location>
        <begin position="83"/>
        <end position="149"/>
    </location>
</feature>
<dbReference type="GO" id="GO:0030163">
    <property type="term" value="P:protein catabolic process"/>
    <property type="evidence" value="ECO:0007669"/>
    <property type="project" value="InterPro"/>
</dbReference>
<dbReference type="AlphaFoldDB" id="A0A7S0ZF67"/>
<name>A0A7S0ZF67_9RHOD</name>
<dbReference type="PANTHER" id="PTHR33473:SF17">
    <property type="entry name" value="ATP-DEPENDENT CLP PROTEASE ADAPTER PROTEIN CLPS1, CHLOROPLASTIC"/>
    <property type="match status" value="1"/>
</dbReference>
<protein>
    <recommendedName>
        <fullName evidence="1">Adaptor protein ClpS core domain-containing protein</fullName>
    </recommendedName>
</protein>
<accession>A0A7S0ZF67</accession>
<dbReference type="Pfam" id="PF02617">
    <property type="entry name" value="ClpS"/>
    <property type="match status" value="1"/>
</dbReference>
<dbReference type="Gene3D" id="3.30.1390.10">
    <property type="match status" value="1"/>
</dbReference>
<proteinExistence type="predicted"/>
<dbReference type="EMBL" id="HBFP01006149">
    <property type="protein sequence ID" value="CAD8819994.1"/>
    <property type="molecule type" value="Transcribed_RNA"/>
</dbReference>
<sequence length="159" mass="17355">MAFISGFAGGLSGNGQNSGRVCSRVGMSLNIVCVVPQSVQIPNSPSELFRQSKQFSTGGRTGAAVLERPVVEEQVKSPKTDPGKMYKVFIYNDEKHSKSYVVSTLMRIIPDMTKDRATQAMEIAHKEGSAMVGVWIFEVAEMYCDMLRTAGIQSDIIQA</sequence>
<gene>
    <name evidence="2" type="ORF">TOLI1172_LOCUS4383</name>
</gene>
<dbReference type="SUPFAM" id="SSF54736">
    <property type="entry name" value="ClpS-like"/>
    <property type="match status" value="1"/>
</dbReference>
<evidence type="ECO:0000259" key="1">
    <source>
        <dbReference type="Pfam" id="PF02617"/>
    </source>
</evidence>
<dbReference type="InterPro" id="IPR003769">
    <property type="entry name" value="ClpS_core"/>
</dbReference>
<reference evidence="2" key="1">
    <citation type="submission" date="2021-01" db="EMBL/GenBank/DDBJ databases">
        <authorList>
            <person name="Corre E."/>
            <person name="Pelletier E."/>
            <person name="Niang G."/>
            <person name="Scheremetjew M."/>
            <person name="Finn R."/>
            <person name="Kale V."/>
            <person name="Holt S."/>
            <person name="Cochrane G."/>
            <person name="Meng A."/>
            <person name="Brown T."/>
            <person name="Cohen L."/>
        </authorList>
    </citation>
    <scope>NUCLEOTIDE SEQUENCE</scope>
    <source>
        <strain evidence="2">CCMP3278</strain>
    </source>
</reference>
<evidence type="ECO:0000313" key="2">
    <source>
        <dbReference type="EMBL" id="CAD8819994.1"/>
    </source>
</evidence>
<dbReference type="GO" id="GO:0006508">
    <property type="term" value="P:proteolysis"/>
    <property type="evidence" value="ECO:0007669"/>
    <property type="project" value="InterPro"/>
</dbReference>
<dbReference type="PANTHER" id="PTHR33473">
    <property type="entry name" value="ATP-DEPENDENT CLP PROTEASE ADAPTER PROTEIN CLPS1, CHLOROPLASTIC"/>
    <property type="match status" value="1"/>
</dbReference>
<organism evidence="2">
    <name type="scientific">Timspurckia oligopyrenoides</name>
    <dbReference type="NCBI Taxonomy" id="708627"/>
    <lineage>
        <taxon>Eukaryota</taxon>
        <taxon>Rhodophyta</taxon>
        <taxon>Bangiophyceae</taxon>
        <taxon>Porphyridiales</taxon>
        <taxon>Porphyridiaceae</taxon>
        <taxon>Timspurckia</taxon>
    </lineage>
</organism>
<dbReference type="InterPro" id="IPR022935">
    <property type="entry name" value="ClpS"/>
</dbReference>
<dbReference type="InterPro" id="IPR014719">
    <property type="entry name" value="Ribosomal_bL12_C/ClpS-like"/>
</dbReference>